<evidence type="ECO:0000256" key="1">
    <source>
        <dbReference type="SAM" id="SignalP"/>
    </source>
</evidence>
<sequence length="145" mass="14673">MNKFSVAVLAGVLFLTTNVWAANETPRENMQSGLAGGAVNPELAGASAFYVSDTNPAIGYASPLSIEVVGGSLKEGKKLGFYNQGSKAAVIDTKNTNLTSPLSLPANSTVMFTVTKGVWVSGGVKAGEAAGTPGTGVINVPPVSQ</sequence>
<protein>
    <submittedName>
        <fullName evidence="2">Uncharacterized protein</fullName>
    </submittedName>
</protein>
<dbReference type="AlphaFoldDB" id="A0A7Y8G220"/>
<dbReference type="RefSeq" id="WP_177111673.1">
    <property type="nucleotide sequence ID" value="NZ_JACASB010000067.1"/>
</dbReference>
<organism evidence="2 3">
    <name type="scientific">Pseudomonas reactans</name>
    <dbReference type="NCBI Taxonomy" id="117680"/>
    <lineage>
        <taxon>Bacteria</taxon>
        <taxon>Pseudomonadati</taxon>
        <taxon>Pseudomonadota</taxon>
        <taxon>Gammaproteobacteria</taxon>
        <taxon>Pseudomonadales</taxon>
        <taxon>Pseudomonadaceae</taxon>
        <taxon>Pseudomonas</taxon>
    </lineage>
</organism>
<name>A0A7Y8G220_9PSED</name>
<proteinExistence type="predicted"/>
<accession>A0A7Y8G220</accession>
<comment type="caution">
    <text evidence="2">The sequence shown here is derived from an EMBL/GenBank/DDBJ whole genome shotgun (WGS) entry which is preliminary data.</text>
</comment>
<feature type="signal peptide" evidence="1">
    <location>
        <begin position="1"/>
        <end position="21"/>
    </location>
</feature>
<feature type="chain" id="PRO_5030681087" evidence="1">
    <location>
        <begin position="22"/>
        <end position="145"/>
    </location>
</feature>
<gene>
    <name evidence="2" type="ORF">HX893_15495</name>
</gene>
<dbReference type="EMBL" id="JACASD010000034">
    <property type="protein sequence ID" value="NWE89538.1"/>
    <property type="molecule type" value="Genomic_DNA"/>
</dbReference>
<dbReference type="Proteomes" id="UP000585226">
    <property type="component" value="Unassembled WGS sequence"/>
</dbReference>
<evidence type="ECO:0000313" key="2">
    <source>
        <dbReference type="EMBL" id="NWE89538.1"/>
    </source>
</evidence>
<keyword evidence="1" id="KW-0732">Signal</keyword>
<reference evidence="2 3" key="1">
    <citation type="submission" date="2020-04" db="EMBL/GenBank/DDBJ databases">
        <title>Molecular characterization of pseudomonads from Agaricus bisporus reveal novel blotch 2 pathogens in Western Europe.</title>
        <authorList>
            <person name="Taparia T."/>
            <person name="Krijger M."/>
            <person name="Haynes E."/>
            <person name="Elpinstone J.G."/>
            <person name="Noble R."/>
            <person name="Van Der Wolf J."/>
        </authorList>
    </citation>
    <scope>NUCLEOTIDE SEQUENCE [LARGE SCALE GENOMIC DNA]</scope>
    <source>
        <strain evidence="2 3">P8021</strain>
    </source>
</reference>
<evidence type="ECO:0000313" key="3">
    <source>
        <dbReference type="Proteomes" id="UP000585226"/>
    </source>
</evidence>